<dbReference type="OrthoDB" id="10570719at2759"/>
<name>A0A0L6UPF1_9BASI</name>
<comment type="caution">
    <text evidence="2">The sequence shown here is derived from an EMBL/GenBank/DDBJ whole genome shotgun (WGS) entry which is preliminary data.</text>
</comment>
<organism evidence="2 3">
    <name type="scientific">Puccinia sorghi</name>
    <dbReference type="NCBI Taxonomy" id="27349"/>
    <lineage>
        <taxon>Eukaryota</taxon>
        <taxon>Fungi</taxon>
        <taxon>Dikarya</taxon>
        <taxon>Basidiomycota</taxon>
        <taxon>Pucciniomycotina</taxon>
        <taxon>Pucciniomycetes</taxon>
        <taxon>Pucciniales</taxon>
        <taxon>Pucciniaceae</taxon>
        <taxon>Puccinia</taxon>
    </lineage>
</organism>
<feature type="compositionally biased region" description="Polar residues" evidence="1">
    <location>
        <begin position="1"/>
        <end position="13"/>
    </location>
</feature>
<dbReference type="EMBL" id="LAVV01009550">
    <property type="protein sequence ID" value="KNZ50401.1"/>
    <property type="molecule type" value="Genomic_DNA"/>
</dbReference>
<reference evidence="2 3" key="1">
    <citation type="submission" date="2015-08" db="EMBL/GenBank/DDBJ databases">
        <title>Next Generation Sequencing and Analysis of the Genome of Puccinia sorghi L Schw, the Causal Agent of Maize Common Rust.</title>
        <authorList>
            <person name="Rochi L."/>
            <person name="Burguener G."/>
            <person name="Darino M."/>
            <person name="Turjanski A."/>
            <person name="Kreff E."/>
            <person name="Dieguez M.J."/>
            <person name="Sacco F."/>
        </authorList>
    </citation>
    <scope>NUCLEOTIDE SEQUENCE [LARGE SCALE GENOMIC DNA]</scope>
    <source>
        <strain evidence="2 3">RO10H11247</strain>
    </source>
</reference>
<dbReference type="Proteomes" id="UP000037035">
    <property type="component" value="Unassembled WGS sequence"/>
</dbReference>
<dbReference type="VEuPathDB" id="FungiDB:VP01_4443g3"/>
<feature type="region of interest" description="Disordered" evidence="1">
    <location>
        <begin position="1"/>
        <end position="29"/>
    </location>
</feature>
<dbReference type="AlphaFoldDB" id="A0A0L6UPF1"/>
<proteinExistence type="predicted"/>
<keyword evidence="3" id="KW-1185">Reference proteome</keyword>
<gene>
    <name evidence="2" type="ORF">VP01_4443g3</name>
</gene>
<protein>
    <submittedName>
        <fullName evidence="2">Uncharacterized protein</fullName>
    </submittedName>
</protein>
<sequence>MKSVANGNHSPSPSKERAEAPIHSPPNESDIEEYLDLGICNKDNTLEILLVNGLHLNKVFKLAGLS</sequence>
<accession>A0A0L6UPF1</accession>
<evidence type="ECO:0000313" key="2">
    <source>
        <dbReference type="EMBL" id="KNZ50401.1"/>
    </source>
</evidence>
<evidence type="ECO:0000313" key="3">
    <source>
        <dbReference type="Proteomes" id="UP000037035"/>
    </source>
</evidence>
<evidence type="ECO:0000256" key="1">
    <source>
        <dbReference type="SAM" id="MobiDB-lite"/>
    </source>
</evidence>